<dbReference type="Gene3D" id="2.40.128.270">
    <property type="match status" value="1"/>
</dbReference>
<gene>
    <name evidence="3" type="ORF">MCNF_18480</name>
</gene>
<keyword evidence="1" id="KW-0732">Signal</keyword>
<dbReference type="PANTHER" id="PTHR35535:SF2">
    <property type="entry name" value="DUF306 DOMAIN-CONTAINING PROTEIN"/>
    <property type="match status" value="1"/>
</dbReference>
<dbReference type="InterPro" id="IPR038670">
    <property type="entry name" value="HslJ-like_sf"/>
</dbReference>
<feature type="domain" description="DUF306" evidence="2">
    <location>
        <begin position="28"/>
        <end position="143"/>
    </location>
</feature>
<dbReference type="RefSeq" id="WP_085155535.1">
    <property type="nucleotide sequence ID" value="NZ_AP022612.1"/>
</dbReference>
<organism evidence="3 4">
    <name type="scientific">Mycolicibacterium confluentis</name>
    <dbReference type="NCBI Taxonomy" id="28047"/>
    <lineage>
        <taxon>Bacteria</taxon>
        <taxon>Bacillati</taxon>
        <taxon>Actinomycetota</taxon>
        <taxon>Actinomycetes</taxon>
        <taxon>Mycobacteriales</taxon>
        <taxon>Mycobacteriaceae</taxon>
        <taxon>Mycolicibacterium</taxon>
    </lineage>
</organism>
<keyword evidence="4" id="KW-1185">Reference proteome</keyword>
<dbReference type="PROSITE" id="PS51257">
    <property type="entry name" value="PROKAR_LIPOPROTEIN"/>
    <property type="match status" value="1"/>
</dbReference>
<dbReference type="Pfam" id="PF03724">
    <property type="entry name" value="META"/>
    <property type="match status" value="1"/>
</dbReference>
<dbReference type="EMBL" id="AP022612">
    <property type="protein sequence ID" value="BBZ33243.1"/>
    <property type="molecule type" value="Genomic_DNA"/>
</dbReference>
<feature type="chain" id="PRO_5029746506" description="DUF306 domain-containing protein" evidence="1">
    <location>
        <begin position="25"/>
        <end position="148"/>
    </location>
</feature>
<reference evidence="3" key="1">
    <citation type="journal article" date="2019" name="Emerg. Microbes Infect.">
        <title>Comprehensive subspecies identification of 175 nontuberculous mycobacteria species based on 7547 genomic profiles.</title>
        <authorList>
            <person name="Matsumoto Y."/>
            <person name="Kinjo T."/>
            <person name="Motooka D."/>
            <person name="Nabeya D."/>
            <person name="Jung N."/>
            <person name="Uechi K."/>
            <person name="Horii T."/>
            <person name="Iida T."/>
            <person name="Fujita J."/>
            <person name="Nakamura S."/>
        </authorList>
    </citation>
    <scope>NUCLEOTIDE SEQUENCE [LARGE SCALE GENOMIC DNA]</scope>
    <source>
        <strain evidence="3">JCM 13671</strain>
    </source>
</reference>
<evidence type="ECO:0000313" key="3">
    <source>
        <dbReference type="EMBL" id="BBZ33243.1"/>
    </source>
</evidence>
<feature type="signal peptide" evidence="1">
    <location>
        <begin position="1"/>
        <end position="24"/>
    </location>
</feature>
<sequence>MRTTRRGAAVFLSLAAILAGCSSAHEERTLAGTSWQLVTIESSDDEQGSTAVPDPTKFTVEFGTDDKAFFQLDCNRGNGGYTVEPSADGSGSVSFGPIATTMMLCPQPSLDQEVATALSNVAGYLFQDDRLHLSLKADGGILTWKPAP</sequence>
<proteinExistence type="predicted"/>
<accession>A0A7I7XW32</accession>
<evidence type="ECO:0000259" key="2">
    <source>
        <dbReference type="Pfam" id="PF03724"/>
    </source>
</evidence>
<dbReference type="PANTHER" id="PTHR35535">
    <property type="entry name" value="HEAT SHOCK PROTEIN HSLJ"/>
    <property type="match status" value="1"/>
</dbReference>
<dbReference type="InterPro" id="IPR005184">
    <property type="entry name" value="DUF306_Meta_HslJ"/>
</dbReference>
<protein>
    <recommendedName>
        <fullName evidence="2">DUF306 domain-containing protein</fullName>
    </recommendedName>
</protein>
<reference evidence="3" key="2">
    <citation type="submission" date="2020-02" db="EMBL/GenBank/DDBJ databases">
        <authorList>
            <person name="Matsumoto Y."/>
            <person name="Motooka D."/>
            <person name="Nakamura S."/>
        </authorList>
    </citation>
    <scope>NUCLEOTIDE SEQUENCE</scope>
    <source>
        <strain evidence="3">JCM 13671</strain>
    </source>
</reference>
<dbReference type="InterPro" id="IPR053147">
    <property type="entry name" value="Hsp_HslJ-like"/>
</dbReference>
<evidence type="ECO:0000313" key="4">
    <source>
        <dbReference type="Proteomes" id="UP000466931"/>
    </source>
</evidence>
<name>A0A7I7XW32_9MYCO</name>
<evidence type="ECO:0000256" key="1">
    <source>
        <dbReference type="SAM" id="SignalP"/>
    </source>
</evidence>
<dbReference type="OrthoDB" id="4733425at2"/>
<dbReference type="AlphaFoldDB" id="A0A7I7XW32"/>
<dbReference type="Proteomes" id="UP000466931">
    <property type="component" value="Chromosome"/>
</dbReference>